<evidence type="ECO:0000256" key="3">
    <source>
        <dbReference type="ARBA" id="ARBA00022989"/>
    </source>
</evidence>
<organism evidence="7 8">
    <name type="scientific">Gemmata obscuriglobus</name>
    <dbReference type="NCBI Taxonomy" id="114"/>
    <lineage>
        <taxon>Bacteria</taxon>
        <taxon>Pseudomonadati</taxon>
        <taxon>Planctomycetota</taxon>
        <taxon>Planctomycetia</taxon>
        <taxon>Gemmatales</taxon>
        <taxon>Gemmataceae</taxon>
        <taxon>Gemmata</taxon>
    </lineage>
</organism>
<accession>A0A2Z3H1S3</accession>
<dbReference type="EMBL" id="CP025958">
    <property type="protein sequence ID" value="AWM37085.1"/>
    <property type="molecule type" value="Genomic_DNA"/>
</dbReference>
<dbReference type="OrthoDB" id="9809206at2"/>
<feature type="transmembrane region" description="Helical" evidence="5">
    <location>
        <begin position="102"/>
        <end position="125"/>
    </location>
</feature>
<dbReference type="InterPro" id="IPR010920">
    <property type="entry name" value="LSM_dom_sf"/>
</dbReference>
<keyword evidence="4 5" id="KW-0472">Membrane</keyword>
<dbReference type="Proteomes" id="UP000245802">
    <property type="component" value="Chromosome"/>
</dbReference>
<feature type="domain" description="Mechanosensitive ion channel MscS" evidence="6">
    <location>
        <begin position="114"/>
        <end position="158"/>
    </location>
</feature>
<keyword evidence="2 5" id="KW-0812">Transmembrane</keyword>
<dbReference type="Gene3D" id="2.30.30.60">
    <property type="match status" value="1"/>
</dbReference>
<evidence type="ECO:0000256" key="1">
    <source>
        <dbReference type="ARBA" id="ARBA00004370"/>
    </source>
</evidence>
<keyword evidence="8" id="KW-1185">Reference proteome</keyword>
<proteinExistence type="predicted"/>
<protein>
    <submittedName>
        <fullName evidence="7">Mechanosensitive ion channel protein MscS</fullName>
    </submittedName>
</protein>
<keyword evidence="3 5" id="KW-1133">Transmembrane helix</keyword>
<name>A0A2Z3H1S3_9BACT</name>
<dbReference type="PANTHER" id="PTHR30566:SF5">
    <property type="entry name" value="MECHANOSENSITIVE ION CHANNEL PROTEIN 1, MITOCHONDRIAL-RELATED"/>
    <property type="match status" value="1"/>
</dbReference>
<evidence type="ECO:0000256" key="5">
    <source>
        <dbReference type="SAM" id="Phobius"/>
    </source>
</evidence>
<gene>
    <name evidence="7" type="ORF">C1280_08645</name>
</gene>
<reference evidence="7 8" key="1">
    <citation type="submission" date="2018-01" db="EMBL/GenBank/DDBJ databases">
        <title>G. obscuriglobus.</title>
        <authorList>
            <person name="Franke J."/>
            <person name="Blomberg W."/>
            <person name="Selmecki A."/>
        </authorList>
    </citation>
    <scope>NUCLEOTIDE SEQUENCE [LARGE SCALE GENOMIC DNA]</scope>
    <source>
        <strain evidence="7 8">DSM 5831</strain>
    </source>
</reference>
<evidence type="ECO:0000313" key="7">
    <source>
        <dbReference type="EMBL" id="AWM37085.1"/>
    </source>
</evidence>
<dbReference type="PANTHER" id="PTHR30566">
    <property type="entry name" value="YNAI-RELATED MECHANOSENSITIVE ION CHANNEL"/>
    <property type="match status" value="1"/>
</dbReference>
<evidence type="ECO:0000313" key="8">
    <source>
        <dbReference type="Proteomes" id="UP000245802"/>
    </source>
</evidence>
<dbReference type="AlphaFoldDB" id="A0A2Z3H1S3"/>
<dbReference type="GO" id="GO:0016020">
    <property type="term" value="C:membrane"/>
    <property type="evidence" value="ECO:0007669"/>
    <property type="project" value="UniProtKB-SubCell"/>
</dbReference>
<feature type="transmembrane region" description="Helical" evidence="5">
    <location>
        <begin position="32"/>
        <end position="52"/>
    </location>
</feature>
<dbReference type="KEGG" id="gog:C1280_08645"/>
<dbReference type="RefSeq" id="WP_010033516.1">
    <property type="nucleotide sequence ID" value="NZ_CP025958.1"/>
</dbReference>
<sequence>MSDWIRLQGPERAVYLFDTRLVGVNADNGKKLLFTLTLLAFALLLGWVMRALTRAVLRGTANERAAFWARQGVRLAVAVLVLFGTAAIWFDDPTTLTTALGLISAGLAFALQKVVTAFAGYVVILRGKTFNVGDRIAMGGVRGDVIALGFTQTTIMEMGQPPAVQGADPAMWVQSRQYTGRVVTVSNAKIFDEPVYNYTHEFPYLWEELALPIPYAADREKVERILLEVAGRHAVRSDELV</sequence>
<feature type="transmembrane region" description="Helical" evidence="5">
    <location>
        <begin position="73"/>
        <end position="90"/>
    </location>
</feature>
<comment type="subcellular location">
    <subcellularLocation>
        <location evidence="1">Membrane</location>
    </subcellularLocation>
</comment>
<dbReference type="GO" id="GO:0008381">
    <property type="term" value="F:mechanosensitive monoatomic ion channel activity"/>
    <property type="evidence" value="ECO:0007669"/>
    <property type="project" value="UniProtKB-ARBA"/>
</dbReference>
<evidence type="ECO:0000256" key="4">
    <source>
        <dbReference type="ARBA" id="ARBA00023136"/>
    </source>
</evidence>
<dbReference type="InterPro" id="IPR023408">
    <property type="entry name" value="MscS_beta-dom_sf"/>
</dbReference>
<evidence type="ECO:0000259" key="6">
    <source>
        <dbReference type="Pfam" id="PF00924"/>
    </source>
</evidence>
<evidence type="ECO:0000256" key="2">
    <source>
        <dbReference type="ARBA" id="ARBA00022692"/>
    </source>
</evidence>
<dbReference type="SUPFAM" id="SSF50182">
    <property type="entry name" value="Sm-like ribonucleoproteins"/>
    <property type="match status" value="1"/>
</dbReference>
<dbReference type="Pfam" id="PF00924">
    <property type="entry name" value="MS_channel_2nd"/>
    <property type="match status" value="1"/>
</dbReference>
<dbReference type="InterPro" id="IPR006685">
    <property type="entry name" value="MscS_channel_2nd"/>
</dbReference>